<reference evidence="1 2" key="2">
    <citation type="submission" date="2018-12" db="EMBL/GenBank/DDBJ databases">
        <title>Simiduia agarivorans gen. nov., sp. nov., a marine, agarolytic bacterium isolated from shallow coastal water from Keelung, Taiwan.</title>
        <authorList>
            <person name="Shieh W.Y."/>
        </authorList>
    </citation>
    <scope>NUCLEOTIDE SEQUENCE [LARGE SCALE GENOMIC DNA]</scope>
    <source>
        <strain evidence="1 2">GTF-13</strain>
    </source>
</reference>
<reference evidence="1 2" key="1">
    <citation type="submission" date="2018-08" db="EMBL/GenBank/DDBJ databases">
        <authorList>
            <person name="Khan S.A."/>
        </authorList>
    </citation>
    <scope>NUCLEOTIDE SEQUENCE [LARGE SCALE GENOMIC DNA]</scope>
    <source>
        <strain evidence="1 2">GTF-13</strain>
    </source>
</reference>
<dbReference type="RefSeq" id="WP_125016429.1">
    <property type="nucleotide sequence ID" value="NZ_QWEZ01000002.1"/>
</dbReference>
<comment type="caution">
    <text evidence="1">The sequence shown here is derived from an EMBL/GenBank/DDBJ whole genome shotgun (WGS) entry which is preliminary data.</text>
</comment>
<proteinExistence type="predicted"/>
<keyword evidence="2" id="KW-1185">Reference proteome</keyword>
<dbReference type="EMBL" id="QWEZ01000002">
    <property type="protein sequence ID" value="RRJ82571.1"/>
    <property type="molecule type" value="Genomic_DNA"/>
</dbReference>
<gene>
    <name evidence="1" type="ORF">D0544_11935</name>
</gene>
<dbReference type="AlphaFoldDB" id="A0A3P3VIK8"/>
<evidence type="ECO:0000313" key="2">
    <source>
        <dbReference type="Proteomes" id="UP000280792"/>
    </source>
</evidence>
<sequence>MSVNAIRDLIANASKQEEANHYLQSHLASLKNGLHPLLGLDHKTANEHLLEFCTRYINYVPNFIEVMEQGAKRSRIESVILPFVDIAKEYFLNPSPAIAGHQGLIGLMDEAYLCHRLFEEVNDMVWNRGGYPMLPLDTSQANVIAHAIVGEPFANELDALVMQAVSGLASRFETLEQEPLAAFFEENARQWETGGQEWPCLASEMGLDFKLRQRYLKAI</sequence>
<dbReference type="Proteomes" id="UP000280792">
    <property type="component" value="Unassembled WGS sequence"/>
</dbReference>
<accession>A0A3P3VIK8</accession>
<protein>
    <submittedName>
        <fullName evidence="1">Uncharacterized protein</fullName>
    </submittedName>
</protein>
<organism evidence="1 2">
    <name type="scientific">Aestuariirhabdus litorea</name>
    <dbReference type="NCBI Taxonomy" id="2528527"/>
    <lineage>
        <taxon>Bacteria</taxon>
        <taxon>Pseudomonadati</taxon>
        <taxon>Pseudomonadota</taxon>
        <taxon>Gammaproteobacteria</taxon>
        <taxon>Oceanospirillales</taxon>
        <taxon>Aestuariirhabdaceae</taxon>
        <taxon>Aestuariirhabdus</taxon>
    </lineage>
</organism>
<name>A0A3P3VIK8_9GAMM</name>
<evidence type="ECO:0000313" key="1">
    <source>
        <dbReference type="EMBL" id="RRJ82571.1"/>
    </source>
</evidence>